<dbReference type="Pfam" id="PF12937">
    <property type="entry name" value="F-box-like"/>
    <property type="match status" value="1"/>
</dbReference>
<dbReference type="Gene3D" id="1.20.1280.50">
    <property type="match status" value="1"/>
</dbReference>
<dbReference type="EMBL" id="JH687833">
    <property type="protein sequence ID" value="EJD37940.1"/>
    <property type="molecule type" value="Genomic_DNA"/>
</dbReference>
<dbReference type="InterPro" id="IPR001810">
    <property type="entry name" value="F-box_dom"/>
</dbReference>
<organism evidence="2 3">
    <name type="scientific">Auricularia subglabra (strain TFB-10046 / SS5)</name>
    <name type="common">White-rot fungus</name>
    <name type="synonym">Auricularia delicata (strain TFB10046)</name>
    <dbReference type="NCBI Taxonomy" id="717982"/>
    <lineage>
        <taxon>Eukaryota</taxon>
        <taxon>Fungi</taxon>
        <taxon>Dikarya</taxon>
        <taxon>Basidiomycota</taxon>
        <taxon>Agaricomycotina</taxon>
        <taxon>Agaricomycetes</taxon>
        <taxon>Auriculariales</taxon>
        <taxon>Auriculariaceae</taxon>
        <taxon>Auricularia</taxon>
    </lineage>
</organism>
<dbReference type="OrthoDB" id="2733233at2759"/>
<sequence length="528" mass="58513">MAGSFNLSRMIVLHVRLKNKSRLSHASGSGAGAGTQASIAAELKVVFESVHDALSRATTEWNSQHDPLRNLPLEIAVYCWSFLDTPCLVSATAVCRNWRRILLNAPALWSTLEFHSRKPAHYKGLGVLLQRSGDLKLSLSVRLTFDAYKHHTQLSVVLQNHAHRLHKLDTSGSYFDPDYYYYGHDQYLVLGFEAPALRSFTSDNSSFVFRSSAFRTSCQSLQHLRLANTPAFDGMPLPSVASLTFKHYDKPLDKLFASFPRLVRLQITGSSLDHPPSLPRGVPPPDTLQHVILRNVNVSYSDISSFGFARLRNLEVHGCELDVSFALFLRLGLVAHTVSIQGSLISLRSQPADAGQPGSPCRTVCVSFPIHEARDYNTVLDHPSICGNIKMLLFFPETRCGRALPSAEFPALQTFILPVRSPFHPLFIPPDMEHYGRLRAPALRCLVIAYAADAALYPVGSISPAHLALFVARHLELAPGRTLDELVLEQPGIRLDENEDEYDHGLEVLESYVGTIRVMSADSISTLA</sequence>
<dbReference type="AlphaFoldDB" id="J0LI80"/>
<proteinExistence type="predicted"/>
<dbReference type="InParanoid" id="J0LI80"/>
<evidence type="ECO:0000313" key="3">
    <source>
        <dbReference type="Proteomes" id="UP000006514"/>
    </source>
</evidence>
<dbReference type="SUPFAM" id="SSF52047">
    <property type="entry name" value="RNI-like"/>
    <property type="match status" value="1"/>
</dbReference>
<dbReference type="Proteomes" id="UP000006514">
    <property type="component" value="Unassembled WGS sequence"/>
</dbReference>
<dbReference type="KEGG" id="adl:AURDEDRAFT_187919"/>
<dbReference type="PROSITE" id="PS50181">
    <property type="entry name" value="FBOX"/>
    <property type="match status" value="1"/>
</dbReference>
<protein>
    <recommendedName>
        <fullName evidence="1">F-box domain-containing protein</fullName>
    </recommendedName>
</protein>
<evidence type="ECO:0000313" key="2">
    <source>
        <dbReference type="EMBL" id="EJD37940.1"/>
    </source>
</evidence>
<gene>
    <name evidence="2" type="ORF">AURDEDRAFT_187919</name>
</gene>
<reference evidence="3" key="1">
    <citation type="journal article" date="2012" name="Science">
        <title>The Paleozoic origin of enzymatic lignin decomposition reconstructed from 31 fungal genomes.</title>
        <authorList>
            <person name="Floudas D."/>
            <person name="Binder M."/>
            <person name="Riley R."/>
            <person name="Barry K."/>
            <person name="Blanchette R.A."/>
            <person name="Henrissat B."/>
            <person name="Martinez A.T."/>
            <person name="Otillar R."/>
            <person name="Spatafora J.W."/>
            <person name="Yadav J.S."/>
            <person name="Aerts A."/>
            <person name="Benoit I."/>
            <person name="Boyd A."/>
            <person name="Carlson A."/>
            <person name="Copeland A."/>
            <person name="Coutinho P.M."/>
            <person name="de Vries R.P."/>
            <person name="Ferreira P."/>
            <person name="Findley K."/>
            <person name="Foster B."/>
            <person name="Gaskell J."/>
            <person name="Glotzer D."/>
            <person name="Gorecki P."/>
            <person name="Heitman J."/>
            <person name="Hesse C."/>
            <person name="Hori C."/>
            <person name="Igarashi K."/>
            <person name="Jurgens J.A."/>
            <person name="Kallen N."/>
            <person name="Kersten P."/>
            <person name="Kohler A."/>
            <person name="Kuees U."/>
            <person name="Kumar T.K.A."/>
            <person name="Kuo A."/>
            <person name="LaButti K."/>
            <person name="Larrondo L.F."/>
            <person name="Lindquist E."/>
            <person name="Ling A."/>
            <person name="Lombard V."/>
            <person name="Lucas S."/>
            <person name="Lundell T."/>
            <person name="Martin R."/>
            <person name="McLaughlin D.J."/>
            <person name="Morgenstern I."/>
            <person name="Morin E."/>
            <person name="Murat C."/>
            <person name="Nagy L.G."/>
            <person name="Nolan M."/>
            <person name="Ohm R.A."/>
            <person name="Patyshakuliyeva A."/>
            <person name="Rokas A."/>
            <person name="Ruiz-Duenas F.J."/>
            <person name="Sabat G."/>
            <person name="Salamov A."/>
            <person name="Samejima M."/>
            <person name="Schmutz J."/>
            <person name="Slot J.C."/>
            <person name="St John F."/>
            <person name="Stenlid J."/>
            <person name="Sun H."/>
            <person name="Sun S."/>
            <person name="Syed K."/>
            <person name="Tsang A."/>
            <person name="Wiebenga A."/>
            <person name="Young D."/>
            <person name="Pisabarro A."/>
            <person name="Eastwood D.C."/>
            <person name="Martin F."/>
            <person name="Cullen D."/>
            <person name="Grigoriev I.V."/>
            <person name="Hibbett D.S."/>
        </authorList>
    </citation>
    <scope>NUCLEOTIDE SEQUENCE [LARGE SCALE GENOMIC DNA]</scope>
    <source>
        <strain evidence="3">TFB10046</strain>
    </source>
</reference>
<feature type="domain" description="F-box" evidence="1">
    <location>
        <begin position="65"/>
        <end position="112"/>
    </location>
</feature>
<evidence type="ECO:0000259" key="1">
    <source>
        <dbReference type="PROSITE" id="PS50181"/>
    </source>
</evidence>
<name>J0LI80_AURST</name>
<keyword evidence="3" id="KW-1185">Reference proteome</keyword>
<dbReference type="InterPro" id="IPR032675">
    <property type="entry name" value="LRR_dom_sf"/>
</dbReference>
<dbReference type="SUPFAM" id="SSF81383">
    <property type="entry name" value="F-box domain"/>
    <property type="match status" value="1"/>
</dbReference>
<dbReference type="InterPro" id="IPR036047">
    <property type="entry name" value="F-box-like_dom_sf"/>
</dbReference>
<accession>J0LI80</accession>
<dbReference type="Gene3D" id="3.80.10.10">
    <property type="entry name" value="Ribonuclease Inhibitor"/>
    <property type="match status" value="1"/>
</dbReference>